<dbReference type="PROSITE" id="PS50297">
    <property type="entry name" value="ANK_REP_REGION"/>
    <property type="match status" value="3"/>
</dbReference>
<dbReference type="PROSITE" id="PS50088">
    <property type="entry name" value="ANK_REPEAT"/>
    <property type="match status" value="3"/>
</dbReference>
<evidence type="ECO:0000256" key="2">
    <source>
        <dbReference type="ARBA" id="ARBA00023043"/>
    </source>
</evidence>
<feature type="region of interest" description="Disordered" evidence="4">
    <location>
        <begin position="1"/>
        <end position="27"/>
    </location>
</feature>
<evidence type="ECO:0000256" key="1">
    <source>
        <dbReference type="ARBA" id="ARBA00022737"/>
    </source>
</evidence>
<sequence>MVKSPVLTSSIPSMRIPDSVNPPIPGESHRYYGNIHIKQVKLPSNNQSLRGTSTNSTKYSDANGSTEGDLDIHDATAVGKMDRVKALLDPRGSGETTSSFLLANEASSSSGLTPLHYAASRGHLEIVKWLIDAAGAITALLKASYNGHHHVVAFLLAKQANVHQEDNDGWTALHNASARGHLKIVKYLLEHTEADVDVKSAKGHTPLMNAASKGHIDIVECLLQRWQANPLIKNSFGETAYDVAAISQEFYICEILEKSERDWWKGKRALPQPSSFSDLVHLPAMNEPYDVYSFHITVPVVIHENQRSSSVFGGLSSLRGPPKYSSGSLLKNDIRGTWSLHPSGTPSTKDEVQLPSGSSSMSVISSKSSKESWCWITEWQIDLGYPRVDSQGWQYAKSFDEPDNLWSDIPTIIGGSGVRRRRWVKVMKRCMEFSSNVGQFLQLVNENNDDKPDYLMRAEAIIKRDQENGKGKGHNELSVNDQLANYKEAINILQNGIKTDINPQRKQESTALMNSFVQHADYLKGHQSTIEPYRLTMESGGGIETPAVPVSPSLHEIPMTPNNISKPPSPIPIRLERPKTPNSNTITSFKAPSTTSFETIESPWSNVVQSEDISTSTQPSVYESSVSPIRVHPQAELSLTNVPAHSLTTPVGKWESDQDVNECRRCRKRFVVCDRCSTARVPLPSSQVLSESSTGNGLNTNQTTQYVRVCDLCFGSSRQLSNSSTSTSLISVGGGSSPNLNSRRLSNSSTMTDCPVCNYQLSQLPKHKQEEHVKSCFEDKNGNSVNSIKYVGEQFYKTV</sequence>
<dbReference type="SUPFAM" id="SSF48403">
    <property type="entry name" value="Ankyrin repeat"/>
    <property type="match status" value="1"/>
</dbReference>
<dbReference type="Gene3D" id="1.25.40.20">
    <property type="entry name" value="Ankyrin repeat-containing domain"/>
    <property type="match status" value="2"/>
</dbReference>
<dbReference type="InterPro" id="IPR011011">
    <property type="entry name" value="Znf_FYVE_PHD"/>
</dbReference>
<dbReference type="InterPro" id="IPR002110">
    <property type="entry name" value="Ankyrin_rpt"/>
</dbReference>
<feature type="repeat" description="ANK" evidence="3">
    <location>
        <begin position="110"/>
        <end position="142"/>
    </location>
</feature>
<reference evidence="5" key="1">
    <citation type="submission" date="2021-06" db="EMBL/GenBank/DDBJ databases">
        <authorList>
            <person name="Kallberg Y."/>
            <person name="Tangrot J."/>
            <person name="Rosling A."/>
        </authorList>
    </citation>
    <scope>NUCLEOTIDE SEQUENCE</scope>
    <source>
        <strain evidence="5">AZ414A</strain>
    </source>
</reference>
<protein>
    <submittedName>
        <fullName evidence="5">7218_t:CDS:1</fullName>
    </submittedName>
</protein>
<dbReference type="Pfam" id="PF00023">
    <property type="entry name" value="Ank"/>
    <property type="match status" value="2"/>
</dbReference>
<dbReference type="PRINTS" id="PR01415">
    <property type="entry name" value="ANKYRIN"/>
</dbReference>
<dbReference type="Proteomes" id="UP000789706">
    <property type="component" value="Unassembled WGS sequence"/>
</dbReference>
<feature type="region of interest" description="Disordered" evidence="4">
    <location>
        <begin position="719"/>
        <end position="746"/>
    </location>
</feature>
<keyword evidence="2 3" id="KW-0040">ANK repeat</keyword>
<dbReference type="OrthoDB" id="660555at2759"/>
<dbReference type="SMART" id="SM00248">
    <property type="entry name" value="ANK"/>
    <property type="match status" value="4"/>
</dbReference>
<evidence type="ECO:0000256" key="3">
    <source>
        <dbReference type="PROSITE-ProRule" id="PRU00023"/>
    </source>
</evidence>
<dbReference type="InterPro" id="IPR036770">
    <property type="entry name" value="Ankyrin_rpt-contain_sf"/>
</dbReference>
<feature type="compositionally biased region" description="Polar residues" evidence="4">
    <location>
        <begin position="1"/>
        <end position="12"/>
    </location>
</feature>
<name>A0A9N8V9M8_9GLOM</name>
<feature type="region of interest" description="Disordered" evidence="4">
    <location>
        <begin position="340"/>
        <end position="359"/>
    </location>
</feature>
<dbReference type="PANTHER" id="PTHR24171">
    <property type="entry name" value="ANKYRIN REPEAT DOMAIN-CONTAINING PROTEIN 39-RELATED"/>
    <property type="match status" value="1"/>
</dbReference>
<feature type="region of interest" description="Disordered" evidence="4">
    <location>
        <begin position="42"/>
        <end position="67"/>
    </location>
</feature>
<feature type="repeat" description="ANK" evidence="3">
    <location>
        <begin position="202"/>
        <end position="225"/>
    </location>
</feature>
<proteinExistence type="predicted"/>
<feature type="compositionally biased region" description="Polar residues" evidence="4">
    <location>
        <begin position="42"/>
        <end position="66"/>
    </location>
</feature>
<evidence type="ECO:0000313" key="5">
    <source>
        <dbReference type="EMBL" id="CAG8443303.1"/>
    </source>
</evidence>
<gene>
    <name evidence="5" type="ORF">DEBURN_LOCUS1612</name>
</gene>
<dbReference type="SUPFAM" id="SSF57903">
    <property type="entry name" value="FYVE/PHD zinc finger"/>
    <property type="match status" value="1"/>
</dbReference>
<comment type="caution">
    <text evidence="5">The sequence shown here is derived from an EMBL/GenBank/DDBJ whole genome shotgun (WGS) entry which is preliminary data.</text>
</comment>
<accession>A0A9N8V9M8</accession>
<evidence type="ECO:0000313" key="6">
    <source>
        <dbReference type="Proteomes" id="UP000789706"/>
    </source>
</evidence>
<keyword evidence="1" id="KW-0677">Repeat</keyword>
<dbReference type="AlphaFoldDB" id="A0A9N8V9M8"/>
<keyword evidence="6" id="KW-1185">Reference proteome</keyword>
<evidence type="ECO:0000256" key="4">
    <source>
        <dbReference type="SAM" id="MobiDB-lite"/>
    </source>
</evidence>
<dbReference type="EMBL" id="CAJVPK010000074">
    <property type="protein sequence ID" value="CAG8443303.1"/>
    <property type="molecule type" value="Genomic_DNA"/>
</dbReference>
<organism evidence="5 6">
    <name type="scientific">Diversispora eburnea</name>
    <dbReference type="NCBI Taxonomy" id="1213867"/>
    <lineage>
        <taxon>Eukaryota</taxon>
        <taxon>Fungi</taxon>
        <taxon>Fungi incertae sedis</taxon>
        <taxon>Mucoromycota</taxon>
        <taxon>Glomeromycotina</taxon>
        <taxon>Glomeromycetes</taxon>
        <taxon>Diversisporales</taxon>
        <taxon>Diversisporaceae</taxon>
        <taxon>Diversispora</taxon>
    </lineage>
</organism>
<feature type="repeat" description="ANK" evidence="3">
    <location>
        <begin position="168"/>
        <end position="191"/>
    </location>
</feature>
<dbReference type="Pfam" id="PF12796">
    <property type="entry name" value="Ank_2"/>
    <property type="match status" value="1"/>
</dbReference>